<feature type="transmembrane region" description="Helical" evidence="1">
    <location>
        <begin position="242"/>
        <end position="266"/>
    </location>
</feature>
<keyword evidence="1" id="KW-0812">Transmembrane</keyword>
<name>A0A6H9WN42_9MICO</name>
<keyword evidence="1" id="KW-0472">Membrane</keyword>
<gene>
    <name evidence="2" type="ORF">F8O04_09950</name>
</gene>
<dbReference type="InterPro" id="IPR009781">
    <property type="entry name" value="DUF1345"/>
</dbReference>
<organism evidence="2 3">
    <name type="scientific">Pseudoclavibacter endophyticus</name>
    <dbReference type="NCBI Taxonomy" id="1778590"/>
    <lineage>
        <taxon>Bacteria</taxon>
        <taxon>Bacillati</taxon>
        <taxon>Actinomycetota</taxon>
        <taxon>Actinomycetes</taxon>
        <taxon>Micrococcales</taxon>
        <taxon>Microbacteriaceae</taxon>
        <taxon>Pseudoclavibacter</taxon>
    </lineage>
</organism>
<reference evidence="2 3" key="1">
    <citation type="submission" date="2019-09" db="EMBL/GenBank/DDBJ databases">
        <title>Phylogeny of genus Pseudoclavibacter and closely related genus.</title>
        <authorList>
            <person name="Li Y."/>
        </authorList>
    </citation>
    <scope>NUCLEOTIDE SEQUENCE [LARGE SCALE GENOMIC DNA]</scope>
    <source>
        <strain evidence="2 3">EGI 60007</strain>
    </source>
</reference>
<dbReference type="AlphaFoldDB" id="A0A6H9WN42"/>
<proteinExistence type="predicted"/>
<feature type="transmembrane region" description="Helical" evidence="1">
    <location>
        <begin position="125"/>
        <end position="146"/>
    </location>
</feature>
<keyword evidence="3" id="KW-1185">Reference proteome</keyword>
<evidence type="ECO:0000313" key="3">
    <source>
        <dbReference type="Proteomes" id="UP000431744"/>
    </source>
</evidence>
<evidence type="ECO:0000313" key="2">
    <source>
        <dbReference type="EMBL" id="KAB1648046.1"/>
    </source>
</evidence>
<keyword evidence="1" id="KW-1133">Transmembrane helix</keyword>
<feature type="transmembrane region" description="Helical" evidence="1">
    <location>
        <begin position="29"/>
        <end position="49"/>
    </location>
</feature>
<dbReference type="Pfam" id="PF07077">
    <property type="entry name" value="DUF1345"/>
    <property type="match status" value="1"/>
</dbReference>
<evidence type="ECO:0000256" key="1">
    <source>
        <dbReference type="SAM" id="Phobius"/>
    </source>
</evidence>
<dbReference type="OrthoDB" id="5112249at2"/>
<protein>
    <submittedName>
        <fullName evidence="2">DUF1345 domain-containing protein</fullName>
    </submittedName>
</protein>
<dbReference type="Proteomes" id="UP000431744">
    <property type="component" value="Unassembled WGS sequence"/>
</dbReference>
<accession>A0A6H9WN42</accession>
<dbReference type="RefSeq" id="WP_158029241.1">
    <property type="nucleotide sequence ID" value="NZ_BMHG01000001.1"/>
</dbReference>
<feature type="transmembrane region" description="Helical" evidence="1">
    <location>
        <begin position="69"/>
        <end position="91"/>
    </location>
</feature>
<sequence>MGDEVGAAVGQAGQAPTTPRLAIDVWRHALCLLLTCALLGAGTVAYLAAADAELLKRVESPYAESLEMLALIGAMLFVYGSSYAVLTLVVFRRYRGDALRRVASDSAAISSQRRIALYLLGGDEITFPVSAAFAALVGVVALVLAPEFTSDLTLAVGALAGLIGGWIMMVTSFTTTYLREWALRDAVRFPEPRHADGGALRSSERRMSDFVFVAVQFATAYSSTDFSLVAPRVRVFASINSVLAFLYGTVIIGMFLSFAVSAGLGAA</sequence>
<dbReference type="EMBL" id="WBJY01000002">
    <property type="protein sequence ID" value="KAB1648046.1"/>
    <property type="molecule type" value="Genomic_DNA"/>
</dbReference>
<feature type="transmembrane region" description="Helical" evidence="1">
    <location>
        <begin position="152"/>
        <end position="178"/>
    </location>
</feature>
<comment type="caution">
    <text evidence="2">The sequence shown here is derived from an EMBL/GenBank/DDBJ whole genome shotgun (WGS) entry which is preliminary data.</text>
</comment>